<reference evidence="3" key="1">
    <citation type="submission" date="2015-02" db="EMBL/GenBank/DDBJ databases">
        <title>Genome sequencing for Strongylocentrotus purpuratus.</title>
        <authorList>
            <person name="Murali S."/>
            <person name="Liu Y."/>
            <person name="Vee V."/>
            <person name="English A."/>
            <person name="Wang M."/>
            <person name="Skinner E."/>
            <person name="Han Y."/>
            <person name="Muzny D.M."/>
            <person name="Worley K.C."/>
            <person name="Gibbs R.A."/>
        </authorList>
    </citation>
    <scope>NUCLEOTIDE SEQUENCE</scope>
</reference>
<proteinExistence type="predicted"/>
<feature type="compositionally biased region" description="Acidic residues" evidence="1">
    <location>
        <begin position="595"/>
        <end position="608"/>
    </location>
</feature>
<feature type="region of interest" description="Disordered" evidence="1">
    <location>
        <begin position="81"/>
        <end position="116"/>
    </location>
</feature>
<organism evidence="2 3">
    <name type="scientific">Strongylocentrotus purpuratus</name>
    <name type="common">Purple sea urchin</name>
    <dbReference type="NCBI Taxonomy" id="7668"/>
    <lineage>
        <taxon>Eukaryota</taxon>
        <taxon>Metazoa</taxon>
        <taxon>Echinodermata</taxon>
        <taxon>Eleutherozoa</taxon>
        <taxon>Echinozoa</taxon>
        <taxon>Echinoidea</taxon>
        <taxon>Euechinoidea</taxon>
        <taxon>Echinacea</taxon>
        <taxon>Camarodonta</taxon>
        <taxon>Echinidea</taxon>
        <taxon>Strongylocentrotidae</taxon>
        <taxon>Strongylocentrotus</taxon>
    </lineage>
</organism>
<sequence>MSDENKVCVICKGASIPGKRLVNNPAMIDELLRSCRERVSLGESNLQPLIDHLSGLSDLELKLVHYHSECRKPVVNKSMIERLKGKRSLPDSPGCSRGGPGRPPSTTGPARPKRSKTVPKEKVCLFSQCDFCSKAGSEPLHRVCSDAMGQKLLEIKQETQDDQVRICVADLEDVGDASAFEKYYHRNCLRAAKRTLTSNVDHEKASLTRTLCDEQLILAIENTLTDDVTLNMAQVNDAYLSILKRYHTEIDETKNYRKYLKKLIGERLPEVQFVSSLRRNEPEKLVKSSTVSKAIDLSLSLMDDGEIIGTLRKVAGLLRHQIRQMHGWSFTGTFDDFKNPSLLQFFLSHLLFGSHVVKVSGMRDQEVDKTVDVACQFLVQNTHTDRQVKYQPKRDHSFRQNILSPLSIGLPLAIHSRVRDKNLVQNLSEAYIGSDYHKILDLEKRVEQSVLQRMKDAGGFCLPDFVKKGVNIWFAIDNIDLLEDTPTGQGTFHGTVVVINQQAADGEPVNQPLVIPEKLSSQDLLAFEMNVLPEPVIRTSPLRFQAYKKRKQNLISQEFTHTWALVNYLTTDDNGEMIQTEPQLHDEEAQRSEEMPSDAESTNDEETEPSSNKGEAGSSKDREETDSVVIIKKQVKKSDKLAKNDVLPTWAATRSLLLSQSSPASTPTNTAVVAPLFKTSPTDYGTLYTVLRLSQGISATVVGPHRKTLITLDLDLYSRALKIQQSVGNANWILRAGVLHIAFAALHALGKTIDGSGLDTCAIECGAYTSASLRRIFGGKAYKRGLEFHITASLAIMMLRFDAILSDLPKGPIRIQCNSLKEKLHGRDPEMVKIYEEIQSWYSSNVKPLEEAEDLGEFAQFLTQYLNQVESLLHLISSCRSGDWEGYLSSLEDLTKYFFARDLLNYARLMPVHLAQMNALEEDDPETWNALKSGDFVVAKSEIPFSLLFTDQALEQEIKKLKGNGGMVGLTRNEAALDRLVTTTPHLAALVNLYLNDFPKATGASARKEHHQLSGDIAVRSKKNALKLRHLIELHCGVNPFKEKTQLKSLVSSALVSNEAKSDILHFAEKDQKRFEEFVSDRLLSSSTLSVWDKMKKLKLKSFSNWMEKRKVRVGDKVIKLREERELLGRFLIIQGSRPSLVPKLAETIGEYEMSVVPRSLCAVDGSLYIPTDKASLMHAVEDAKAEPPDAVKQPDVVEDNHSTSPQVEMMQEEIPVTVEHEITQVPSGAAQQPNLLHDLPVKVLIIDVMGVLQGMKKTPAMQKMSDLQTAFNRRIEGMMASYDEGRVVFDRYMEESLKNKTRQKRATTSVEYEIHPEMKLTMSIKELLSSSSTKKKLTCLLGQGLLDNFSQNTDSPFKLVVVYDTFIKGHDFEEAHTHEEADTLIPNQVLASTASGALQEITVWSPDTDVLLLLIHLASCGNNAVPTSLQFSTGKGTKKREIDVLERVQVIGQQKCQGLLGLHNFSGADWGGKFVGISKKTWINSYLKLDDDDPVIICFKELGEGSIPTELSNGELPTQVKALEHFICRVYCSSGPTTLPSLRWELFRSKNLEGEMLPPTRAALLPHILRANYITMRDKSYKTNYPVLPPIEENGWYSDNRGCLPVKCLALPAPRAVLELIKCGCKSGCKGRCSCSNNDLPCTPLCKCYSGDCENRTREDAPDSDSD</sequence>
<reference evidence="2" key="2">
    <citation type="submission" date="2021-01" db="UniProtKB">
        <authorList>
            <consortium name="EnsemblMetazoa"/>
        </authorList>
    </citation>
    <scope>IDENTIFICATION</scope>
</reference>
<feature type="region of interest" description="Disordered" evidence="1">
    <location>
        <begin position="1186"/>
        <end position="1205"/>
    </location>
</feature>
<dbReference type="PANTHER" id="PTHR47018">
    <property type="entry name" value="CXC DOMAIN-CONTAINING PROTEIN-RELATED"/>
    <property type="match status" value="1"/>
</dbReference>
<dbReference type="KEGG" id="spu:105440699"/>
<evidence type="ECO:0000313" key="3">
    <source>
        <dbReference type="Proteomes" id="UP000007110"/>
    </source>
</evidence>
<dbReference type="RefSeq" id="XP_030836904.1">
    <property type="nucleotide sequence ID" value="XM_030981044.1"/>
</dbReference>
<evidence type="ECO:0008006" key="4">
    <source>
        <dbReference type="Google" id="ProtNLM"/>
    </source>
</evidence>
<dbReference type="GeneID" id="105440699"/>
<protein>
    <recommendedName>
        <fullName evidence="4">Tesmin/TSO1-like CXC domain-containing protein</fullName>
    </recommendedName>
</protein>
<evidence type="ECO:0000256" key="1">
    <source>
        <dbReference type="SAM" id="MobiDB-lite"/>
    </source>
</evidence>
<dbReference type="Proteomes" id="UP000007110">
    <property type="component" value="Unassembled WGS sequence"/>
</dbReference>
<dbReference type="PANTHER" id="PTHR47018:SF3">
    <property type="entry name" value="MYCBP-ASSOCIATED PROTEIN"/>
    <property type="match status" value="1"/>
</dbReference>
<feature type="region of interest" description="Disordered" evidence="1">
    <location>
        <begin position="585"/>
        <end position="627"/>
    </location>
</feature>
<keyword evidence="3" id="KW-1185">Reference proteome</keyword>
<name>A0A7M7NIQ9_STRPU</name>
<accession>A0A7M7NIQ9</accession>
<dbReference type="OrthoDB" id="6149742at2759"/>
<feature type="compositionally biased region" description="Basic and acidic residues" evidence="1">
    <location>
        <begin position="585"/>
        <end position="594"/>
    </location>
</feature>
<evidence type="ECO:0000313" key="2">
    <source>
        <dbReference type="EnsemblMetazoa" id="XP_030836904"/>
    </source>
</evidence>
<dbReference type="OMA" id="GEYEMSV"/>
<dbReference type="InParanoid" id="A0A7M7NIQ9"/>
<dbReference type="EnsemblMetazoa" id="XM_030981044">
    <property type="protein sequence ID" value="XP_030836904"/>
    <property type="gene ID" value="LOC105440699"/>
</dbReference>